<proteinExistence type="predicted"/>
<feature type="chain" id="PRO_5042000137" evidence="3">
    <location>
        <begin position="24"/>
        <end position="132"/>
    </location>
</feature>
<gene>
    <name evidence="4" type="ORF">RRG08_036769</name>
</gene>
<evidence type="ECO:0000256" key="1">
    <source>
        <dbReference type="ARBA" id="ARBA00022729"/>
    </source>
</evidence>
<dbReference type="InterPro" id="IPR031424">
    <property type="entry name" value="QVR-like"/>
</dbReference>
<evidence type="ECO:0000256" key="2">
    <source>
        <dbReference type="ARBA" id="ARBA00023180"/>
    </source>
</evidence>
<name>A0AAE0Y9Y1_9GAST</name>
<keyword evidence="5" id="KW-1185">Reference proteome</keyword>
<dbReference type="GO" id="GO:0030431">
    <property type="term" value="P:sleep"/>
    <property type="evidence" value="ECO:0007669"/>
    <property type="project" value="InterPro"/>
</dbReference>
<evidence type="ECO:0000313" key="4">
    <source>
        <dbReference type="EMBL" id="KAK3737365.1"/>
    </source>
</evidence>
<feature type="signal peptide" evidence="3">
    <location>
        <begin position="1"/>
        <end position="23"/>
    </location>
</feature>
<evidence type="ECO:0000313" key="5">
    <source>
        <dbReference type="Proteomes" id="UP001283361"/>
    </source>
</evidence>
<dbReference type="InterPro" id="IPR045860">
    <property type="entry name" value="Snake_toxin-like_sf"/>
</dbReference>
<sequence length="132" mass="14842">MEFSSQTMCIALFVTLTLGIVSSQSNGTMTNTGTNKTQADPVGKGTLECYKCSSFRKEHHCDNPSEDKTPTVVCEADEHMCRKVEQHINYEGDDHVRVYRECAKTGDLGECSERTGTYQFKSWYLSAGQIFY</sequence>
<dbReference type="AlphaFoldDB" id="A0AAE0Y9Y1"/>
<dbReference type="GO" id="GO:0032222">
    <property type="term" value="P:regulation of synaptic transmission, cholinergic"/>
    <property type="evidence" value="ECO:0007669"/>
    <property type="project" value="InterPro"/>
</dbReference>
<comment type="caution">
    <text evidence="4">The sequence shown here is derived from an EMBL/GenBank/DDBJ whole genome shotgun (WGS) entry which is preliminary data.</text>
</comment>
<dbReference type="Proteomes" id="UP001283361">
    <property type="component" value="Unassembled WGS sequence"/>
</dbReference>
<dbReference type="EMBL" id="JAWDGP010006657">
    <property type="protein sequence ID" value="KAK3737365.1"/>
    <property type="molecule type" value="Genomic_DNA"/>
</dbReference>
<protein>
    <submittedName>
        <fullName evidence="4">Uncharacterized protein</fullName>
    </submittedName>
</protein>
<dbReference type="SUPFAM" id="SSF57302">
    <property type="entry name" value="Snake toxin-like"/>
    <property type="match status" value="1"/>
</dbReference>
<accession>A0AAE0Y9Y1</accession>
<organism evidence="4 5">
    <name type="scientific">Elysia crispata</name>
    <name type="common">lettuce slug</name>
    <dbReference type="NCBI Taxonomy" id="231223"/>
    <lineage>
        <taxon>Eukaryota</taxon>
        <taxon>Metazoa</taxon>
        <taxon>Spiralia</taxon>
        <taxon>Lophotrochozoa</taxon>
        <taxon>Mollusca</taxon>
        <taxon>Gastropoda</taxon>
        <taxon>Heterobranchia</taxon>
        <taxon>Euthyneura</taxon>
        <taxon>Panpulmonata</taxon>
        <taxon>Sacoglossa</taxon>
        <taxon>Placobranchoidea</taxon>
        <taxon>Plakobranchidae</taxon>
        <taxon>Elysia</taxon>
    </lineage>
</organism>
<evidence type="ECO:0000256" key="3">
    <source>
        <dbReference type="SAM" id="SignalP"/>
    </source>
</evidence>
<keyword evidence="1 3" id="KW-0732">Signal</keyword>
<reference evidence="4" key="1">
    <citation type="journal article" date="2023" name="G3 (Bethesda)">
        <title>A reference genome for the long-term kleptoplast-retaining sea slug Elysia crispata morphotype clarki.</title>
        <authorList>
            <person name="Eastman K.E."/>
            <person name="Pendleton A.L."/>
            <person name="Shaikh M.A."/>
            <person name="Suttiyut T."/>
            <person name="Ogas R."/>
            <person name="Tomko P."/>
            <person name="Gavelis G."/>
            <person name="Widhalm J.R."/>
            <person name="Wisecaver J.H."/>
        </authorList>
    </citation>
    <scope>NUCLEOTIDE SEQUENCE</scope>
    <source>
        <strain evidence="4">ECLA1</strain>
    </source>
</reference>
<dbReference type="Pfam" id="PF17064">
    <property type="entry name" value="QVR"/>
    <property type="match status" value="1"/>
</dbReference>
<keyword evidence="2" id="KW-0325">Glycoprotein</keyword>